<feature type="transmembrane region" description="Helical" evidence="7">
    <location>
        <begin position="170"/>
        <end position="192"/>
    </location>
</feature>
<feature type="transmembrane region" description="Helical" evidence="7">
    <location>
        <begin position="57"/>
        <end position="77"/>
    </location>
</feature>
<evidence type="ECO:0000256" key="4">
    <source>
        <dbReference type="ARBA" id="ARBA00022692"/>
    </source>
</evidence>
<gene>
    <name evidence="9" type="ORF">EHSB41UT_00776</name>
</gene>
<keyword evidence="10" id="KW-1185">Reference proteome</keyword>
<evidence type="ECO:0000256" key="5">
    <source>
        <dbReference type="ARBA" id="ARBA00022989"/>
    </source>
</evidence>
<proteinExistence type="inferred from homology"/>
<comment type="similarity">
    <text evidence="2">Belongs to the UPF0126 family.</text>
</comment>
<name>A0A1X7AG13_9GAMM</name>
<keyword evidence="5 7" id="KW-1133">Transmembrane helix</keyword>
<dbReference type="PANTHER" id="PTHR30506">
    <property type="entry name" value="INNER MEMBRANE PROTEIN"/>
    <property type="match status" value="1"/>
</dbReference>
<reference evidence="9 10" key="1">
    <citation type="submission" date="2017-03" db="EMBL/GenBank/DDBJ databases">
        <authorList>
            <person name="Afonso C.L."/>
            <person name="Miller P.J."/>
            <person name="Scott M.A."/>
            <person name="Spackman E."/>
            <person name="Goraichik I."/>
            <person name="Dimitrov K.M."/>
            <person name="Suarez D.L."/>
            <person name="Swayne D.E."/>
        </authorList>
    </citation>
    <scope>NUCLEOTIDE SEQUENCE [LARGE SCALE GENOMIC DNA]</scope>
    <source>
        <strain evidence="9">SB41UT1</strain>
    </source>
</reference>
<dbReference type="Proteomes" id="UP000196573">
    <property type="component" value="Unassembled WGS sequence"/>
</dbReference>
<dbReference type="InterPro" id="IPR005115">
    <property type="entry name" value="Gly_transporter"/>
</dbReference>
<dbReference type="RefSeq" id="WP_087107110.1">
    <property type="nucleotide sequence ID" value="NZ_CBCSCN010000014.1"/>
</dbReference>
<dbReference type="GO" id="GO:0005886">
    <property type="term" value="C:plasma membrane"/>
    <property type="evidence" value="ECO:0007669"/>
    <property type="project" value="UniProtKB-SubCell"/>
</dbReference>
<organism evidence="9 10">
    <name type="scientific">Parendozoicomonas haliclonae</name>
    <dbReference type="NCBI Taxonomy" id="1960125"/>
    <lineage>
        <taxon>Bacteria</taxon>
        <taxon>Pseudomonadati</taxon>
        <taxon>Pseudomonadota</taxon>
        <taxon>Gammaproteobacteria</taxon>
        <taxon>Oceanospirillales</taxon>
        <taxon>Endozoicomonadaceae</taxon>
        <taxon>Parendozoicomonas</taxon>
    </lineage>
</organism>
<protein>
    <recommendedName>
        <fullName evidence="8">Glycine transporter domain-containing protein</fullName>
    </recommendedName>
</protein>
<feature type="transmembrane region" description="Helical" evidence="7">
    <location>
        <begin position="84"/>
        <end position="102"/>
    </location>
</feature>
<keyword evidence="3" id="KW-1003">Cell membrane</keyword>
<keyword evidence="4 7" id="KW-0812">Transmembrane</keyword>
<dbReference type="OrthoDB" id="9791874at2"/>
<comment type="subcellular location">
    <subcellularLocation>
        <location evidence="1">Cell membrane</location>
        <topology evidence="1">Multi-pass membrane protein</topology>
    </subcellularLocation>
</comment>
<feature type="domain" description="Glycine transporter" evidence="8">
    <location>
        <begin position="5"/>
        <end position="78"/>
    </location>
</feature>
<dbReference type="AlphaFoldDB" id="A0A1X7AG13"/>
<evidence type="ECO:0000256" key="1">
    <source>
        <dbReference type="ARBA" id="ARBA00004651"/>
    </source>
</evidence>
<feature type="domain" description="Glycine transporter" evidence="8">
    <location>
        <begin position="90"/>
        <end position="161"/>
    </location>
</feature>
<dbReference type="EMBL" id="FWPT01000002">
    <property type="protein sequence ID" value="SMA37703.1"/>
    <property type="molecule type" value="Genomic_DNA"/>
</dbReference>
<accession>A0A1X7AG13</accession>
<evidence type="ECO:0000259" key="8">
    <source>
        <dbReference type="Pfam" id="PF03458"/>
    </source>
</evidence>
<dbReference type="PANTHER" id="PTHR30506:SF3">
    <property type="entry name" value="UPF0126 INNER MEMBRANE PROTEIN YADS-RELATED"/>
    <property type="match status" value="1"/>
</dbReference>
<evidence type="ECO:0000256" key="6">
    <source>
        <dbReference type="ARBA" id="ARBA00023136"/>
    </source>
</evidence>
<evidence type="ECO:0000256" key="2">
    <source>
        <dbReference type="ARBA" id="ARBA00008193"/>
    </source>
</evidence>
<evidence type="ECO:0000256" key="3">
    <source>
        <dbReference type="ARBA" id="ARBA00022475"/>
    </source>
</evidence>
<sequence>MLGALYILAITVEGMSGALAAGRRNMDPVGVIFIACCTAIGGGSVRDVLIGNYPLVWVARPEFILIVTAAALITIFVSRWMGSLRLLFLTLDGIGLMTFTVIGVQKTLALGHSWFIAALMGVFTGVFGGILRDVLCNRIPLVFKAELYASVAFAAAWLHIGLLQTSLPEWVSIVITLGFGFTLRCLAIRYNWELPRFYYRSDRWH</sequence>
<feature type="transmembrane region" description="Helical" evidence="7">
    <location>
        <begin position="114"/>
        <end position="135"/>
    </location>
</feature>
<evidence type="ECO:0000313" key="9">
    <source>
        <dbReference type="EMBL" id="SMA37703.1"/>
    </source>
</evidence>
<keyword evidence="6 7" id="KW-0472">Membrane</keyword>
<evidence type="ECO:0000256" key="7">
    <source>
        <dbReference type="SAM" id="Phobius"/>
    </source>
</evidence>
<evidence type="ECO:0000313" key="10">
    <source>
        <dbReference type="Proteomes" id="UP000196573"/>
    </source>
</evidence>
<feature type="transmembrane region" description="Helical" evidence="7">
    <location>
        <begin position="147"/>
        <end position="164"/>
    </location>
</feature>
<dbReference type="Pfam" id="PF03458">
    <property type="entry name" value="Gly_transporter"/>
    <property type="match status" value="2"/>
</dbReference>